<evidence type="ECO:0000256" key="11">
    <source>
        <dbReference type="PIRSR" id="PIRSR000439-1"/>
    </source>
</evidence>
<organism evidence="14 15">
    <name type="scientific">Sus scrofa</name>
    <name type="common">Pig</name>
    <dbReference type="NCBI Taxonomy" id="9823"/>
    <lineage>
        <taxon>Eukaryota</taxon>
        <taxon>Metazoa</taxon>
        <taxon>Chordata</taxon>
        <taxon>Craniata</taxon>
        <taxon>Vertebrata</taxon>
        <taxon>Euteleostomi</taxon>
        <taxon>Mammalia</taxon>
        <taxon>Eutheria</taxon>
        <taxon>Laurasiatheria</taxon>
        <taxon>Artiodactyla</taxon>
        <taxon>Suina</taxon>
        <taxon>Suidae</taxon>
        <taxon>Sus</taxon>
    </lineage>
</organism>
<evidence type="ECO:0000256" key="7">
    <source>
        <dbReference type="ARBA" id="ARBA00022989"/>
    </source>
</evidence>
<dbReference type="PANTHER" id="PTHR10408:SF7">
    <property type="entry name" value="DIACYLGLYCEROL O-ACYLTRANSFERASE 1"/>
    <property type="match status" value="1"/>
</dbReference>
<proteinExistence type="inferred from homology"/>
<feature type="compositionally biased region" description="Basic and acidic residues" evidence="12">
    <location>
        <begin position="45"/>
        <end position="56"/>
    </location>
</feature>
<keyword evidence="7 13" id="KW-1133">Transmembrane helix</keyword>
<feature type="transmembrane region" description="Helical" evidence="13">
    <location>
        <begin position="189"/>
        <end position="208"/>
    </location>
</feature>
<evidence type="ECO:0000256" key="12">
    <source>
        <dbReference type="SAM" id="MobiDB-lite"/>
    </source>
</evidence>
<evidence type="ECO:0000313" key="15">
    <source>
        <dbReference type="Proteomes" id="UP000694726"/>
    </source>
</evidence>
<evidence type="ECO:0000313" key="14">
    <source>
        <dbReference type="Ensembl" id="ENSSSCP00015024423.1"/>
    </source>
</evidence>
<evidence type="ECO:0000256" key="5">
    <source>
        <dbReference type="ARBA" id="ARBA00022692"/>
    </source>
</evidence>
<dbReference type="PANTHER" id="PTHR10408">
    <property type="entry name" value="STEROL O-ACYLTRANSFERASE"/>
    <property type="match status" value="1"/>
</dbReference>
<keyword evidence="4 10" id="KW-0808">Transferase</keyword>
<keyword evidence="9 10" id="KW-0012">Acyltransferase</keyword>
<dbReference type="InterPro" id="IPR004299">
    <property type="entry name" value="MBOAT_fam"/>
</dbReference>
<dbReference type="Ensembl" id="ENSSSCT00015060757.1">
    <property type="protein sequence ID" value="ENSSSCP00015024423.1"/>
    <property type="gene ID" value="ENSSSCG00015044617.1"/>
</dbReference>
<evidence type="ECO:0000256" key="10">
    <source>
        <dbReference type="PIRNR" id="PIRNR000439"/>
    </source>
</evidence>
<comment type="similarity">
    <text evidence="3 10">Belongs to the membrane-bound acyltransferase family. Sterol o-acyltransferase subfamily.</text>
</comment>
<evidence type="ECO:0000256" key="1">
    <source>
        <dbReference type="ARBA" id="ARBA00004477"/>
    </source>
</evidence>
<keyword evidence="8 10" id="KW-0472">Membrane</keyword>
<comment type="subcellular location">
    <subcellularLocation>
        <location evidence="1 10">Endoplasmic reticulum membrane</location>
        <topology evidence="1 10">Multi-pass membrane protein</topology>
    </subcellularLocation>
</comment>
<keyword evidence="6 10" id="KW-0256">Endoplasmic reticulum</keyword>
<feature type="active site" evidence="11">
    <location>
        <position position="382"/>
    </location>
</feature>
<dbReference type="GO" id="GO:0004144">
    <property type="term" value="F:diacylglycerol O-acyltransferase activity"/>
    <property type="evidence" value="ECO:0007669"/>
    <property type="project" value="UniProtKB-ARBA"/>
</dbReference>
<protein>
    <recommendedName>
        <fullName evidence="10">O-acyltransferase</fullName>
    </recommendedName>
</protein>
<dbReference type="Pfam" id="PF03062">
    <property type="entry name" value="MBOAT"/>
    <property type="match status" value="2"/>
</dbReference>
<comment type="pathway">
    <text evidence="2">Lipid metabolism.</text>
</comment>
<accession>A0A8D0NW74</accession>
<evidence type="ECO:0000256" key="13">
    <source>
        <dbReference type="SAM" id="Phobius"/>
    </source>
</evidence>
<evidence type="ECO:0000256" key="9">
    <source>
        <dbReference type="ARBA" id="ARBA00023315"/>
    </source>
</evidence>
<reference evidence="14" key="1">
    <citation type="submission" date="2025-08" db="UniProtKB">
        <authorList>
            <consortium name="Ensembl"/>
        </authorList>
    </citation>
    <scope>IDENTIFICATION</scope>
</reference>
<feature type="region of interest" description="Disordered" evidence="12">
    <location>
        <begin position="1"/>
        <end position="56"/>
    </location>
</feature>
<feature type="transmembrane region" description="Helical" evidence="13">
    <location>
        <begin position="160"/>
        <end position="183"/>
    </location>
</feature>
<sequence length="455" mass="50745">MGDRSGAGGSRRRRTGSRPSSQSGSGFAAAEEEVRDVGAGGDAPTPDKDKDGHDDVSSGHWDLRCHRLQDSLFSSDSGFSNYRGILNWCVVMLVLSNARLFLENLIKYGILVDPIQVVSLFLKDPYSWPALCLVIVANVFAVTAFQVEKRLAVGALTEQAGLLIHVANLATILCFPAAVAFLLESITPVGSLLALMVYAILFLKLFSYRDVNLWCRERRATAKAKAASAGKKANGGAAQHSVSYPDNLTYRGEDPAWGWPGVGRALSSSQWMVPTIQNSMKPFKDMDYSRIIERLLKLAVPNHLIWLIFFYWLFHSCLNAVAELMQFGDREFYRDWWWRHGAPGACPTASSSCRHFYKPMLRRGSSKWVARMGVFLASAFFHEYLVSIPLRMFRLWAFTGMMAQIPLAWIVGRFFRGNYGNAAVWLSLIIGQPVAVLMYVHDYYVLHHEAPTAGA</sequence>
<dbReference type="PIRSF" id="PIRSF000439">
    <property type="entry name" value="Oat_ACAT_DAG_ARE"/>
    <property type="match status" value="1"/>
</dbReference>
<feature type="compositionally biased region" description="Low complexity" evidence="12">
    <location>
        <begin position="17"/>
        <end position="26"/>
    </location>
</feature>
<evidence type="ECO:0000256" key="4">
    <source>
        <dbReference type="ARBA" id="ARBA00022679"/>
    </source>
</evidence>
<dbReference type="AlphaFoldDB" id="A0A8D0NW74"/>
<evidence type="ECO:0000256" key="6">
    <source>
        <dbReference type="ARBA" id="ARBA00022824"/>
    </source>
</evidence>
<keyword evidence="5 13" id="KW-0812">Transmembrane</keyword>
<dbReference type="Proteomes" id="UP000694726">
    <property type="component" value="Unplaced"/>
</dbReference>
<evidence type="ECO:0000256" key="3">
    <source>
        <dbReference type="ARBA" id="ARBA00009010"/>
    </source>
</evidence>
<feature type="transmembrane region" description="Helical" evidence="13">
    <location>
        <begin position="423"/>
        <end position="440"/>
    </location>
</feature>
<evidence type="ECO:0000256" key="8">
    <source>
        <dbReference type="ARBA" id="ARBA00023136"/>
    </source>
</evidence>
<feature type="transmembrane region" description="Helical" evidence="13">
    <location>
        <begin position="126"/>
        <end position="148"/>
    </location>
</feature>
<dbReference type="GO" id="GO:0005789">
    <property type="term" value="C:endoplasmic reticulum membrane"/>
    <property type="evidence" value="ECO:0007669"/>
    <property type="project" value="UniProtKB-SubCell"/>
</dbReference>
<evidence type="ECO:0000256" key="2">
    <source>
        <dbReference type="ARBA" id="ARBA00005189"/>
    </source>
</evidence>
<name>A0A8D0NW74_PIG</name>
<dbReference type="InterPro" id="IPR014371">
    <property type="entry name" value="Oat_ACAT_DAG_ARE"/>
</dbReference>
<feature type="transmembrane region" description="Helical" evidence="13">
    <location>
        <begin position="393"/>
        <end position="411"/>
    </location>
</feature>